<feature type="transmembrane region" description="Helical" evidence="6">
    <location>
        <begin position="455"/>
        <end position="477"/>
    </location>
</feature>
<dbReference type="PROSITE" id="PS50850">
    <property type="entry name" value="MFS"/>
    <property type="match status" value="1"/>
</dbReference>
<keyword evidence="9" id="KW-1185">Reference proteome</keyword>
<dbReference type="AlphaFoldDB" id="A0A919PE57"/>
<feature type="transmembrane region" description="Helical" evidence="6">
    <location>
        <begin position="164"/>
        <end position="184"/>
    </location>
</feature>
<feature type="transmembrane region" description="Helical" evidence="6">
    <location>
        <begin position="352"/>
        <end position="378"/>
    </location>
</feature>
<evidence type="ECO:0000256" key="4">
    <source>
        <dbReference type="ARBA" id="ARBA00023136"/>
    </source>
</evidence>
<dbReference type="PRINTS" id="PR01036">
    <property type="entry name" value="TCRTETB"/>
</dbReference>
<comment type="subcellular location">
    <subcellularLocation>
        <location evidence="1">Cell membrane</location>
        <topology evidence="1">Multi-pass membrane protein</topology>
    </subcellularLocation>
</comment>
<sequence length="527" mass="53755">MQRRERWLILVVLCLSLLVLVVDNMVLNVAIPPLTRDLGATAQDIQWILDSYILVFAGLLLIAGSLSDRYGRRRILVIGLAVFGAASLAATFADSPLELVAGRVAMGVGGALIMPSTLSILITVFTDEKERRKAMTAWSAVAMVGLVGGPVVGGLLIAEFWWGVAFLINVPVAIVAIIAALVLMPESKGPWRKPDPVGAVLSIVGMTALVWAIIELPTTGITDPATLAAAAVAVASLIGFVIWEARSASPMVPMGLFRNRNFSGASFSIAFLSISNGGLLLVLTQYLQFVHGYSPAEAGLAFLPLAAMSLLFNVIGAGLTGKVGNRVMVTAGMLVMAAGVGILGTVDAADGSWLVAVALGIVGIGSGLAVPTAINALMSTVPAEHAGVGSAVNDTIQQAGAALGVAILGSVLAATYTGNMPADAPEAARHNIGDALRLGDAGLATAARAAFTDGMALTFTASACAVVLAAVTALVVLRDTRPAPAEPEPAEPEPAEPEPAEPEPAGAEPAGADPAPGEPRELAVVDV</sequence>
<dbReference type="PANTHER" id="PTHR42718">
    <property type="entry name" value="MAJOR FACILITATOR SUPERFAMILY MULTIDRUG TRANSPORTER MFSC"/>
    <property type="match status" value="1"/>
</dbReference>
<dbReference type="Pfam" id="PF07690">
    <property type="entry name" value="MFS_1"/>
    <property type="match status" value="1"/>
</dbReference>
<dbReference type="CDD" id="cd17321">
    <property type="entry name" value="MFS_MMR_MDR_like"/>
    <property type="match status" value="1"/>
</dbReference>
<organism evidence="8 9">
    <name type="scientific">Dactylosporangium siamense</name>
    <dbReference type="NCBI Taxonomy" id="685454"/>
    <lineage>
        <taxon>Bacteria</taxon>
        <taxon>Bacillati</taxon>
        <taxon>Actinomycetota</taxon>
        <taxon>Actinomycetes</taxon>
        <taxon>Micromonosporales</taxon>
        <taxon>Micromonosporaceae</taxon>
        <taxon>Dactylosporangium</taxon>
    </lineage>
</organism>
<feature type="transmembrane region" description="Helical" evidence="6">
    <location>
        <begin position="196"/>
        <end position="214"/>
    </location>
</feature>
<dbReference type="InterPro" id="IPR036259">
    <property type="entry name" value="MFS_trans_sf"/>
</dbReference>
<feature type="region of interest" description="Disordered" evidence="5">
    <location>
        <begin position="482"/>
        <end position="527"/>
    </location>
</feature>
<name>A0A919PE57_9ACTN</name>
<gene>
    <name evidence="8" type="primary">rifP_1</name>
    <name evidence="8" type="ORF">Dsi01nite_011810</name>
</gene>
<dbReference type="InterPro" id="IPR020846">
    <property type="entry name" value="MFS_dom"/>
</dbReference>
<feature type="compositionally biased region" description="Basic and acidic residues" evidence="5">
    <location>
        <begin position="518"/>
        <end position="527"/>
    </location>
</feature>
<dbReference type="Gene3D" id="1.20.1720.10">
    <property type="entry name" value="Multidrug resistance protein D"/>
    <property type="match status" value="1"/>
</dbReference>
<dbReference type="SUPFAM" id="SSF103473">
    <property type="entry name" value="MFS general substrate transporter"/>
    <property type="match status" value="1"/>
</dbReference>
<feature type="compositionally biased region" description="Acidic residues" evidence="5">
    <location>
        <begin position="488"/>
        <end position="501"/>
    </location>
</feature>
<feature type="transmembrane region" description="Helical" evidence="6">
    <location>
        <begin position="299"/>
        <end position="320"/>
    </location>
</feature>
<dbReference type="RefSeq" id="WP_203845015.1">
    <property type="nucleotide sequence ID" value="NZ_BAAAVW010000002.1"/>
</dbReference>
<feature type="transmembrane region" description="Helical" evidence="6">
    <location>
        <begin position="7"/>
        <end position="27"/>
    </location>
</feature>
<feature type="domain" description="Major facilitator superfamily (MFS) profile" evidence="7">
    <location>
        <begin position="9"/>
        <end position="481"/>
    </location>
</feature>
<dbReference type="InterPro" id="IPR011701">
    <property type="entry name" value="MFS"/>
</dbReference>
<protein>
    <submittedName>
        <fullName evidence="8">MFS transporter</fullName>
    </submittedName>
</protein>
<dbReference type="GO" id="GO:0022857">
    <property type="term" value="F:transmembrane transporter activity"/>
    <property type="evidence" value="ECO:0007669"/>
    <property type="project" value="InterPro"/>
</dbReference>
<evidence type="ECO:0000313" key="9">
    <source>
        <dbReference type="Proteomes" id="UP000660611"/>
    </source>
</evidence>
<dbReference type="Proteomes" id="UP000660611">
    <property type="component" value="Unassembled WGS sequence"/>
</dbReference>
<comment type="caution">
    <text evidence="8">The sequence shown here is derived from an EMBL/GenBank/DDBJ whole genome shotgun (WGS) entry which is preliminary data.</text>
</comment>
<feature type="transmembrane region" description="Helical" evidence="6">
    <location>
        <begin position="327"/>
        <end position="346"/>
    </location>
</feature>
<evidence type="ECO:0000256" key="6">
    <source>
        <dbReference type="SAM" id="Phobius"/>
    </source>
</evidence>
<feature type="transmembrane region" description="Helical" evidence="6">
    <location>
        <begin position="47"/>
        <end position="63"/>
    </location>
</feature>
<reference evidence="8" key="1">
    <citation type="submission" date="2021-01" db="EMBL/GenBank/DDBJ databases">
        <title>Whole genome shotgun sequence of Dactylosporangium siamense NBRC 106093.</title>
        <authorList>
            <person name="Komaki H."/>
            <person name="Tamura T."/>
        </authorList>
    </citation>
    <scope>NUCLEOTIDE SEQUENCE</scope>
    <source>
        <strain evidence="8">NBRC 106093</strain>
    </source>
</reference>
<feature type="transmembrane region" description="Helical" evidence="6">
    <location>
        <begin position="105"/>
        <end position="125"/>
    </location>
</feature>
<proteinExistence type="predicted"/>
<keyword evidence="4 6" id="KW-0472">Membrane</keyword>
<feature type="transmembrane region" description="Helical" evidence="6">
    <location>
        <begin position="75"/>
        <end position="93"/>
    </location>
</feature>
<feature type="transmembrane region" description="Helical" evidence="6">
    <location>
        <begin position="264"/>
        <end position="287"/>
    </location>
</feature>
<evidence type="ECO:0000256" key="1">
    <source>
        <dbReference type="ARBA" id="ARBA00004651"/>
    </source>
</evidence>
<dbReference type="PANTHER" id="PTHR42718:SF42">
    <property type="entry name" value="EXPORT PROTEIN"/>
    <property type="match status" value="1"/>
</dbReference>
<keyword evidence="3 6" id="KW-1133">Transmembrane helix</keyword>
<dbReference type="Gene3D" id="1.20.1250.20">
    <property type="entry name" value="MFS general substrate transporter like domains"/>
    <property type="match status" value="1"/>
</dbReference>
<dbReference type="EMBL" id="BONQ01000020">
    <property type="protein sequence ID" value="GIG43140.1"/>
    <property type="molecule type" value="Genomic_DNA"/>
</dbReference>
<evidence type="ECO:0000256" key="2">
    <source>
        <dbReference type="ARBA" id="ARBA00022692"/>
    </source>
</evidence>
<evidence type="ECO:0000313" key="8">
    <source>
        <dbReference type="EMBL" id="GIG43140.1"/>
    </source>
</evidence>
<dbReference type="GO" id="GO:0005886">
    <property type="term" value="C:plasma membrane"/>
    <property type="evidence" value="ECO:0007669"/>
    <property type="project" value="UniProtKB-SubCell"/>
</dbReference>
<keyword evidence="2 6" id="KW-0812">Transmembrane</keyword>
<accession>A0A919PE57</accession>
<evidence type="ECO:0000256" key="5">
    <source>
        <dbReference type="SAM" id="MobiDB-lite"/>
    </source>
</evidence>
<evidence type="ECO:0000256" key="3">
    <source>
        <dbReference type="ARBA" id="ARBA00022989"/>
    </source>
</evidence>
<feature type="transmembrane region" description="Helical" evidence="6">
    <location>
        <begin position="399"/>
        <end position="416"/>
    </location>
</feature>
<feature type="transmembrane region" description="Helical" evidence="6">
    <location>
        <begin position="137"/>
        <end position="158"/>
    </location>
</feature>
<feature type="compositionally biased region" description="Low complexity" evidence="5">
    <location>
        <begin position="503"/>
        <end position="515"/>
    </location>
</feature>
<evidence type="ECO:0000259" key="7">
    <source>
        <dbReference type="PROSITE" id="PS50850"/>
    </source>
</evidence>
<feature type="transmembrane region" description="Helical" evidence="6">
    <location>
        <begin position="226"/>
        <end position="243"/>
    </location>
</feature>